<dbReference type="InterPro" id="IPR023631">
    <property type="entry name" value="Amidase_dom"/>
</dbReference>
<proteinExistence type="predicted"/>
<protein>
    <submittedName>
        <fullName evidence="3">Amidase</fullName>
        <ecNumber evidence="3">3.5.1.4</ecNumber>
    </submittedName>
</protein>
<dbReference type="GO" id="GO:0004040">
    <property type="term" value="F:amidase activity"/>
    <property type="evidence" value="ECO:0007669"/>
    <property type="project" value="UniProtKB-EC"/>
</dbReference>
<keyword evidence="3" id="KW-0378">Hydrolase</keyword>
<dbReference type="Proteomes" id="UP000520814">
    <property type="component" value="Unassembled WGS sequence"/>
</dbReference>
<reference evidence="3 4" key="1">
    <citation type="submission" date="2020-08" db="EMBL/GenBank/DDBJ databases">
        <title>Genomic Encyclopedia of Type Strains, Phase IV (KMG-IV): sequencing the most valuable type-strain genomes for metagenomic binning, comparative biology and taxonomic classification.</title>
        <authorList>
            <person name="Goeker M."/>
        </authorList>
    </citation>
    <scope>NUCLEOTIDE SEQUENCE [LARGE SCALE GENOMIC DNA]</scope>
    <source>
        <strain evidence="3 4">DSM 23562</strain>
    </source>
</reference>
<dbReference type="SUPFAM" id="SSF75304">
    <property type="entry name" value="Amidase signature (AS) enzymes"/>
    <property type="match status" value="1"/>
</dbReference>
<dbReference type="InterPro" id="IPR036928">
    <property type="entry name" value="AS_sf"/>
</dbReference>
<gene>
    <name evidence="3" type="ORF">HNQ39_002153</name>
</gene>
<comment type="caution">
    <text evidence="3">The sequence shown here is derived from an EMBL/GenBank/DDBJ whole genome shotgun (WGS) entry which is preliminary data.</text>
</comment>
<dbReference type="Pfam" id="PF01425">
    <property type="entry name" value="Amidase"/>
    <property type="match status" value="1"/>
</dbReference>
<dbReference type="PANTHER" id="PTHR42678:SF34">
    <property type="entry name" value="OS04G0183300 PROTEIN"/>
    <property type="match status" value="1"/>
</dbReference>
<accession>A0A7W9SPB3</accession>
<evidence type="ECO:0000313" key="4">
    <source>
        <dbReference type="Proteomes" id="UP000520814"/>
    </source>
</evidence>
<dbReference type="EC" id="3.5.1.4" evidence="3"/>
<sequence>MSSSKIAPFELDEVSLAQLRQALKAGRYTEPQLVQLYQARIAELDPKLKSVIELNPDALKDAERLQAERAAGKPLGPLHGMPILIKDNIATLDKMQTTAGSLALVGTKVKAEAPVATALRKAGAVILGKTNLSEWANFRSTHSSSGWSGRGGQTRNPYALDRSPSGSSSGTGAAIAACLAAAGIGTETDGSILSPSAACGLVGLKPTVGLLSGKGIIPISHTQDTAGPMARTVFDVAILLGALTGKDYSGAMVTSLKGKRIGIARKRFFGYHPATDQLAEDAIKVLKKLGAEVIDHADMATVDTFDADETTVLLYEFKAGLNKYLAELQPGVPFKTLKELIIFNSSVKDKELPYFGQELLEQAQAKGPLSSPEYVKALAKCRKQSREQGIDAILTKHKLDALFAPTQAPSWPIDWVNGDHFLGSSTSPAAVAGYPSITVPAGQVHGLPVGVSFWGRANTEATLLRLAFAFEQATHHRRAPTFAATADFGVS</sequence>
<dbReference type="RefSeq" id="WP_184195178.1">
    <property type="nucleotide sequence ID" value="NZ_JACHGW010000002.1"/>
</dbReference>
<keyword evidence="4" id="KW-1185">Reference proteome</keyword>
<feature type="region of interest" description="Disordered" evidence="1">
    <location>
        <begin position="142"/>
        <end position="165"/>
    </location>
</feature>
<dbReference type="NCBIfam" id="NF006006">
    <property type="entry name" value="PRK08137.1"/>
    <property type="match status" value="1"/>
</dbReference>
<dbReference type="AlphaFoldDB" id="A0A7W9SPB3"/>
<organism evidence="3 4">
    <name type="scientific">Armatimonas rosea</name>
    <dbReference type="NCBI Taxonomy" id="685828"/>
    <lineage>
        <taxon>Bacteria</taxon>
        <taxon>Bacillati</taxon>
        <taxon>Armatimonadota</taxon>
        <taxon>Armatimonadia</taxon>
        <taxon>Armatimonadales</taxon>
        <taxon>Armatimonadaceae</taxon>
        <taxon>Armatimonas</taxon>
    </lineage>
</organism>
<evidence type="ECO:0000313" key="3">
    <source>
        <dbReference type="EMBL" id="MBB6050362.1"/>
    </source>
</evidence>
<name>A0A7W9SPB3_ARMRO</name>
<dbReference type="PANTHER" id="PTHR42678">
    <property type="entry name" value="AMIDASE"/>
    <property type="match status" value="1"/>
</dbReference>
<dbReference type="EMBL" id="JACHGW010000002">
    <property type="protein sequence ID" value="MBB6050362.1"/>
    <property type="molecule type" value="Genomic_DNA"/>
</dbReference>
<feature type="domain" description="Amidase" evidence="2">
    <location>
        <begin position="33"/>
        <end position="464"/>
    </location>
</feature>
<evidence type="ECO:0000259" key="2">
    <source>
        <dbReference type="Pfam" id="PF01425"/>
    </source>
</evidence>
<evidence type="ECO:0000256" key="1">
    <source>
        <dbReference type="SAM" id="MobiDB-lite"/>
    </source>
</evidence>
<dbReference type="Gene3D" id="3.90.1300.10">
    <property type="entry name" value="Amidase signature (AS) domain"/>
    <property type="match status" value="1"/>
</dbReference>